<organism evidence="17">
    <name type="scientific">Chitinibacter mangrovi</name>
    <dbReference type="NCBI Taxonomy" id="3153927"/>
    <lineage>
        <taxon>Bacteria</taxon>
        <taxon>Pseudomonadati</taxon>
        <taxon>Pseudomonadota</taxon>
        <taxon>Betaproteobacteria</taxon>
        <taxon>Neisseriales</taxon>
        <taxon>Chitinibacteraceae</taxon>
        <taxon>Chitinibacter</taxon>
    </lineage>
</organism>
<evidence type="ECO:0000313" key="17">
    <source>
        <dbReference type="EMBL" id="XBM00812.1"/>
    </source>
</evidence>
<dbReference type="InterPro" id="IPR036942">
    <property type="entry name" value="Beta-barrel_TonB_sf"/>
</dbReference>
<evidence type="ECO:0000256" key="1">
    <source>
        <dbReference type="ARBA" id="ARBA00004571"/>
    </source>
</evidence>
<evidence type="ECO:0000256" key="13">
    <source>
        <dbReference type="RuleBase" id="RU003357"/>
    </source>
</evidence>
<keyword evidence="6 14" id="KW-0732">Signal</keyword>
<dbReference type="InterPro" id="IPR039426">
    <property type="entry name" value="TonB-dep_rcpt-like"/>
</dbReference>
<evidence type="ECO:0000256" key="12">
    <source>
        <dbReference type="PROSITE-ProRule" id="PRU01360"/>
    </source>
</evidence>
<evidence type="ECO:0000256" key="14">
    <source>
        <dbReference type="SAM" id="SignalP"/>
    </source>
</evidence>
<dbReference type="GO" id="GO:0015889">
    <property type="term" value="P:cobalamin transport"/>
    <property type="evidence" value="ECO:0007669"/>
    <property type="project" value="TreeGrafter"/>
</dbReference>
<evidence type="ECO:0000256" key="3">
    <source>
        <dbReference type="ARBA" id="ARBA00022448"/>
    </source>
</evidence>
<keyword evidence="10 17" id="KW-0675">Receptor</keyword>
<feature type="signal peptide" evidence="14">
    <location>
        <begin position="1"/>
        <end position="22"/>
    </location>
</feature>
<dbReference type="RefSeq" id="WP_348945142.1">
    <property type="nucleotide sequence ID" value="NZ_CP157355.1"/>
</dbReference>
<feature type="domain" description="TonB-dependent receptor plug" evidence="16">
    <location>
        <begin position="41"/>
        <end position="147"/>
    </location>
</feature>
<dbReference type="InterPro" id="IPR012910">
    <property type="entry name" value="Plug_dom"/>
</dbReference>
<sequence>MNTRFSKLYLLCLSALSAMAHAEITQLDEIVVTAARIAQPAREVVGDVTVIERAQIETQASASLPELLARQPGLQMMSNGGAGKNMAVFIRGANSSQTVVLIDGVRYGSATSGGAALQHIPLAQVDRIEILRGPAASLYGADAIGGVIQIFTKRGGKGFTPSIAVGYGTQNSVEASASLSGGNEQTRFSIGLAHSKTDGESALVLPKYQKFNADDDGYENNSLSLSASHQLNAAHAFGASLLYAKVANQYDNTSTSKYYNYRDHGTNLAASVWSEHQLTDAWQSKLLAGSSIDDSYSYQPPSAWAQEESRFKTRQTQFSWQNNLQAGPGVLTLALETLAQDVSGTTKYDVTQRRINSVLGGYLANLGAVTLQANMRSDDNSQFGRQTTGTLGASWQVNHGLQLGGSYGTGYQAPTFNQLYYPGWSNPYLKPQESAGGELFARYQTNNLQLGATLYRNQVKNFILNQKNAVSNVDKVKLSGLTLTADWASNGLEAGLSFDYLDALDQKADRQLELRARQSGLIYAGFSQSAWRVRAEVQLQGQRYDDVYGVGRVTLGGYALTNLLAEYQLSKDWTVAARVNNVFDKAYTQVHDYGTLGVNGMLNVRWSPK</sequence>
<feature type="chain" id="PRO_5043526269" evidence="14">
    <location>
        <begin position="23"/>
        <end position="609"/>
    </location>
</feature>
<keyword evidence="9 12" id="KW-0472">Membrane</keyword>
<gene>
    <name evidence="17" type="ORF">ABHF33_00570</name>
</gene>
<dbReference type="Pfam" id="PF07715">
    <property type="entry name" value="Plug"/>
    <property type="match status" value="1"/>
</dbReference>
<dbReference type="InterPro" id="IPR000531">
    <property type="entry name" value="Beta-barrel_TonB"/>
</dbReference>
<evidence type="ECO:0000256" key="11">
    <source>
        <dbReference type="ARBA" id="ARBA00023237"/>
    </source>
</evidence>
<keyword evidence="4 12" id="KW-1134">Transmembrane beta strand</keyword>
<evidence type="ECO:0000256" key="5">
    <source>
        <dbReference type="ARBA" id="ARBA00022692"/>
    </source>
</evidence>
<accession>A0AAU7F8F4</accession>
<name>A0AAU7F8F4_9NEIS</name>
<dbReference type="PANTHER" id="PTHR30069">
    <property type="entry name" value="TONB-DEPENDENT OUTER MEMBRANE RECEPTOR"/>
    <property type="match status" value="1"/>
</dbReference>
<feature type="domain" description="TonB-dependent receptor-like beta-barrel" evidence="15">
    <location>
        <begin position="198"/>
        <end position="582"/>
    </location>
</feature>
<dbReference type="GO" id="GO:0006811">
    <property type="term" value="P:monoatomic ion transport"/>
    <property type="evidence" value="ECO:0007669"/>
    <property type="project" value="UniProtKB-KW"/>
</dbReference>
<keyword evidence="7" id="KW-0406">Ion transport</keyword>
<evidence type="ECO:0000256" key="10">
    <source>
        <dbReference type="ARBA" id="ARBA00023170"/>
    </source>
</evidence>
<keyword evidence="11 12" id="KW-0998">Cell outer membrane</keyword>
<reference evidence="17" key="1">
    <citation type="submission" date="2024-05" db="EMBL/GenBank/DDBJ databases">
        <authorList>
            <person name="Yang L."/>
            <person name="Pan L."/>
        </authorList>
    </citation>
    <scope>NUCLEOTIDE SEQUENCE</scope>
    <source>
        <strain evidence="17">FCG-7</strain>
    </source>
</reference>
<keyword evidence="5 12" id="KW-0812">Transmembrane</keyword>
<dbReference type="AlphaFoldDB" id="A0AAU7F8F4"/>
<dbReference type="Gene3D" id="2.40.170.20">
    <property type="entry name" value="TonB-dependent receptor, beta-barrel domain"/>
    <property type="match status" value="1"/>
</dbReference>
<evidence type="ECO:0000256" key="9">
    <source>
        <dbReference type="ARBA" id="ARBA00023136"/>
    </source>
</evidence>
<dbReference type="GO" id="GO:0009279">
    <property type="term" value="C:cell outer membrane"/>
    <property type="evidence" value="ECO:0007669"/>
    <property type="project" value="UniProtKB-SubCell"/>
</dbReference>
<evidence type="ECO:0000256" key="6">
    <source>
        <dbReference type="ARBA" id="ARBA00022729"/>
    </source>
</evidence>
<keyword evidence="3 12" id="KW-0813">Transport</keyword>
<dbReference type="EMBL" id="CP157355">
    <property type="protein sequence ID" value="XBM00812.1"/>
    <property type="molecule type" value="Genomic_DNA"/>
</dbReference>
<dbReference type="Gene3D" id="2.170.130.10">
    <property type="entry name" value="TonB-dependent receptor, plug domain"/>
    <property type="match status" value="1"/>
</dbReference>
<evidence type="ECO:0000259" key="16">
    <source>
        <dbReference type="Pfam" id="PF07715"/>
    </source>
</evidence>
<dbReference type="InterPro" id="IPR037066">
    <property type="entry name" value="Plug_dom_sf"/>
</dbReference>
<evidence type="ECO:0000256" key="4">
    <source>
        <dbReference type="ARBA" id="ARBA00022452"/>
    </source>
</evidence>
<proteinExistence type="inferred from homology"/>
<comment type="similarity">
    <text evidence="2 12 13">Belongs to the TonB-dependent receptor family.</text>
</comment>
<protein>
    <submittedName>
        <fullName evidence="17">TonB-dependent receptor</fullName>
    </submittedName>
</protein>
<dbReference type="CDD" id="cd01347">
    <property type="entry name" value="ligand_gated_channel"/>
    <property type="match status" value="1"/>
</dbReference>
<evidence type="ECO:0000256" key="7">
    <source>
        <dbReference type="ARBA" id="ARBA00023065"/>
    </source>
</evidence>
<dbReference type="SUPFAM" id="SSF56935">
    <property type="entry name" value="Porins"/>
    <property type="match status" value="1"/>
</dbReference>
<comment type="subcellular location">
    <subcellularLocation>
        <location evidence="1 12">Cell outer membrane</location>
        <topology evidence="1 12">Multi-pass membrane protein</topology>
    </subcellularLocation>
</comment>
<dbReference type="Pfam" id="PF00593">
    <property type="entry name" value="TonB_dep_Rec_b-barrel"/>
    <property type="match status" value="1"/>
</dbReference>
<dbReference type="KEGG" id="cmav:ABHF33_00570"/>
<evidence type="ECO:0000256" key="8">
    <source>
        <dbReference type="ARBA" id="ARBA00023077"/>
    </source>
</evidence>
<evidence type="ECO:0000256" key="2">
    <source>
        <dbReference type="ARBA" id="ARBA00009810"/>
    </source>
</evidence>
<dbReference type="PANTHER" id="PTHR30069:SF53">
    <property type="entry name" value="COLICIN I RECEPTOR-RELATED"/>
    <property type="match status" value="1"/>
</dbReference>
<dbReference type="PROSITE" id="PS52016">
    <property type="entry name" value="TONB_DEPENDENT_REC_3"/>
    <property type="match status" value="1"/>
</dbReference>
<keyword evidence="8 13" id="KW-0798">TonB box</keyword>
<evidence type="ECO:0000259" key="15">
    <source>
        <dbReference type="Pfam" id="PF00593"/>
    </source>
</evidence>